<feature type="transmembrane region" description="Helical" evidence="6">
    <location>
        <begin position="344"/>
        <end position="366"/>
    </location>
</feature>
<dbReference type="Pfam" id="PF03739">
    <property type="entry name" value="LptF_LptG"/>
    <property type="match status" value="1"/>
</dbReference>
<keyword evidence="5 6" id="KW-0472">Membrane</keyword>
<dbReference type="InterPro" id="IPR005495">
    <property type="entry name" value="LptG/LptF_permease"/>
</dbReference>
<dbReference type="AlphaFoldDB" id="A0A1I4FMC6"/>
<evidence type="ECO:0000256" key="5">
    <source>
        <dbReference type="ARBA" id="ARBA00023136"/>
    </source>
</evidence>
<evidence type="ECO:0000256" key="4">
    <source>
        <dbReference type="ARBA" id="ARBA00022989"/>
    </source>
</evidence>
<keyword evidence="2" id="KW-1003">Cell membrane</keyword>
<keyword evidence="3 6" id="KW-0812">Transmembrane</keyword>
<keyword evidence="8" id="KW-1185">Reference proteome</keyword>
<dbReference type="EMBL" id="FOTI01000003">
    <property type="protein sequence ID" value="SFL18603.1"/>
    <property type="molecule type" value="Genomic_DNA"/>
</dbReference>
<dbReference type="GO" id="GO:0043190">
    <property type="term" value="C:ATP-binding cassette (ABC) transporter complex"/>
    <property type="evidence" value="ECO:0007669"/>
    <property type="project" value="TreeGrafter"/>
</dbReference>
<feature type="transmembrane region" description="Helical" evidence="6">
    <location>
        <begin position="95"/>
        <end position="115"/>
    </location>
</feature>
<name>A0A1I4FMC6_9FIRM</name>
<comment type="subcellular location">
    <subcellularLocation>
        <location evidence="1">Cell membrane</location>
        <topology evidence="1">Multi-pass membrane protein</topology>
    </subcellularLocation>
</comment>
<dbReference type="STRING" id="29563.SAMN02983006_00416"/>
<feature type="transmembrane region" description="Helical" evidence="6">
    <location>
        <begin position="17"/>
        <end position="39"/>
    </location>
</feature>
<reference evidence="7 8" key="1">
    <citation type="submission" date="2016-10" db="EMBL/GenBank/DDBJ databases">
        <authorList>
            <person name="de Groot N.N."/>
        </authorList>
    </citation>
    <scope>NUCLEOTIDE SEQUENCE [LARGE SCALE GENOMIC DNA]</scope>
    <source>
        <strain evidence="7 8">ATCC 51327</strain>
    </source>
</reference>
<evidence type="ECO:0000256" key="3">
    <source>
        <dbReference type="ARBA" id="ARBA00022692"/>
    </source>
</evidence>
<evidence type="ECO:0000256" key="6">
    <source>
        <dbReference type="SAM" id="Phobius"/>
    </source>
</evidence>
<dbReference type="PANTHER" id="PTHR33529:SF6">
    <property type="entry name" value="YJGP_YJGQ FAMILY PERMEASE"/>
    <property type="match status" value="1"/>
</dbReference>
<organism evidence="7 8">
    <name type="scientific">Halanaerobium salsuginis</name>
    <dbReference type="NCBI Taxonomy" id="29563"/>
    <lineage>
        <taxon>Bacteria</taxon>
        <taxon>Bacillati</taxon>
        <taxon>Bacillota</taxon>
        <taxon>Clostridia</taxon>
        <taxon>Halanaerobiales</taxon>
        <taxon>Halanaerobiaceae</taxon>
        <taxon>Halanaerobium</taxon>
    </lineage>
</organism>
<evidence type="ECO:0000313" key="8">
    <source>
        <dbReference type="Proteomes" id="UP000199006"/>
    </source>
</evidence>
<evidence type="ECO:0000256" key="2">
    <source>
        <dbReference type="ARBA" id="ARBA00022475"/>
    </source>
</evidence>
<dbReference type="PANTHER" id="PTHR33529">
    <property type="entry name" value="SLR0882 PROTEIN-RELATED"/>
    <property type="match status" value="1"/>
</dbReference>
<keyword evidence="4 6" id="KW-1133">Transmembrane helix</keyword>
<feature type="transmembrane region" description="Helical" evidence="6">
    <location>
        <begin position="313"/>
        <end position="332"/>
    </location>
</feature>
<gene>
    <name evidence="7" type="ORF">SAMN02983006_00416</name>
</gene>
<feature type="transmembrane region" description="Helical" evidence="6">
    <location>
        <begin position="59"/>
        <end position="83"/>
    </location>
</feature>
<sequence>MGCILLKTVNKYIYKELIAPFFFGVAAFTGIFIGTDLIFKLTEYYTEWGVNVITLIRLFFLSLPAIIVVTFPMASLLGTIMAYNRLSGDSEITAMRAGGISVIAIVMPALLMGLVTSGVTIAINEFLVPEANYQSEQIIYQFKHGEQRPETQYDLFLNPIDSQTHRPDYMLYARTFNADSGEMKNVVVQIFENGHPARVLEAQSAKWLTDGWHFYNGTVYFLDKSNRQPALEFSSYRSREDIHSPAQAGKLGKDIDEMNIRQLREKITLQEEQGRTAYEERVELHQRFAIPLASFIFALLAAPLGIKPQRSAGSATGFGISIIIIFIYYILMTVGDALGSKGSIAPWLGAWLQNIVIFLVGSIMLYRSARQ</sequence>
<evidence type="ECO:0000313" key="7">
    <source>
        <dbReference type="EMBL" id="SFL18603.1"/>
    </source>
</evidence>
<evidence type="ECO:0000256" key="1">
    <source>
        <dbReference type="ARBA" id="ARBA00004651"/>
    </source>
</evidence>
<dbReference type="GO" id="GO:0015920">
    <property type="term" value="P:lipopolysaccharide transport"/>
    <property type="evidence" value="ECO:0007669"/>
    <property type="project" value="TreeGrafter"/>
</dbReference>
<proteinExistence type="predicted"/>
<protein>
    <submittedName>
        <fullName evidence="7">Lipopolysaccharide export system permease protein</fullName>
    </submittedName>
</protein>
<accession>A0A1I4FMC6</accession>
<feature type="transmembrane region" description="Helical" evidence="6">
    <location>
        <begin position="288"/>
        <end position="306"/>
    </location>
</feature>
<dbReference type="Proteomes" id="UP000199006">
    <property type="component" value="Unassembled WGS sequence"/>
</dbReference>